<dbReference type="KEGG" id="ebla:JGUZn3_18070"/>
<name>A0A7H1NTB1_9PROT</name>
<reference evidence="1 2" key="1">
    <citation type="submission" date="2020-08" db="EMBL/GenBank/DDBJ databases">
        <title>Complete genome sequence of Entomobacter blattae G55GP.</title>
        <authorList>
            <person name="Poehlein A."/>
            <person name="Guzman J."/>
            <person name="Daniel R."/>
            <person name="Vilcinskas A."/>
        </authorList>
    </citation>
    <scope>NUCLEOTIDE SEQUENCE [LARGE SCALE GENOMIC DNA]</scope>
    <source>
        <strain evidence="1 2">G55GP</strain>
    </source>
</reference>
<keyword evidence="2" id="KW-1185">Reference proteome</keyword>
<organism evidence="1 2">
    <name type="scientific">Entomobacter blattae</name>
    <dbReference type="NCBI Taxonomy" id="2762277"/>
    <lineage>
        <taxon>Bacteria</taxon>
        <taxon>Pseudomonadati</taxon>
        <taxon>Pseudomonadota</taxon>
        <taxon>Alphaproteobacteria</taxon>
        <taxon>Acetobacterales</taxon>
        <taxon>Acetobacteraceae</taxon>
        <taxon>Entomobacter</taxon>
    </lineage>
</organism>
<proteinExistence type="predicted"/>
<dbReference type="AlphaFoldDB" id="A0A7H1NTB1"/>
<protein>
    <submittedName>
        <fullName evidence="1">Uncharacterized protein</fullName>
    </submittedName>
</protein>
<evidence type="ECO:0000313" key="2">
    <source>
        <dbReference type="Proteomes" id="UP000516349"/>
    </source>
</evidence>
<evidence type="ECO:0000313" key="1">
    <source>
        <dbReference type="EMBL" id="QNT79021.1"/>
    </source>
</evidence>
<gene>
    <name evidence="1" type="ORF">JGUZn3_18070</name>
</gene>
<sequence>MGELLRQENKEAAKEAVIEKTAKAQHEQAIGEQLINRLENALGRIAYSLEKKKKLSEYNGSEGQGSSAKHENVESVSASLDMLIAQIREVLDYVESDSSLNTPDSQG</sequence>
<accession>A0A7H1NTB1</accession>
<dbReference type="EMBL" id="CP060244">
    <property type="protein sequence ID" value="QNT79021.1"/>
    <property type="molecule type" value="Genomic_DNA"/>
</dbReference>
<dbReference type="Proteomes" id="UP000516349">
    <property type="component" value="Chromosome"/>
</dbReference>